<sequence length="198" mass="22406">PAWGLLSGSGNFNSDSKKADDLCCELYQDDKAKDEKVATEDFENPAFNISNTDISAYQTYKVGLIRPDKLTSSLAAHPQKFRLQAQAEPRGNECSRNYFDPLMDEEINPRQCGIEVSKEALVKSDEIFLYDKQRRLIDKGGKMVVSHDEDTLDSTCPVSSIKISDEVKDEDILPYLEQFEKEVQNEVILLGNFPFKQV</sequence>
<comment type="caution">
    <text evidence="1">The sequence shown here is derived from an EMBL/GenBank/DDBJ whole genome shotgun (WGS) entry which is preliminary data.</text>
</comment>
<proteinExistence type="predicted"/>
<dbReference type="InterPro" id="IPR031390">
    <property type="entry name" value="OFCC1"/>
</dbReference>
<evidence type="ECO:0000313" key="2">
    <source>
        <dbReference type="Proteomes" id="UP001474421"/>
    </source>
</evidence>
<dbReference type="EMBL" id="JAOTOJ010000003">
    <property type="protein sequence ID" value="KAK9403537.1"/>
    <property type="molecule type" value="Genomic_DNA"/>
</dbReference>
<organism evidence="1 2">
    <name type="scientific">Crotalus adamanteus</name>
    <name type="common">Eastern diamondback rattlesnake</name>
    <dbReference type="NCBI Taxonomy" id="8729"/>
    <lineage>
        <taxon>Eukaryota</taxon>
        <taxon>Metazoa</taxon>
        <taxon>Chordata</taxon>
        <taxon>Craniata</taxon>
        <taxon>Vertebrata</taxon>
        <taxon>Euteleostomi</taxon>
        <taxon>Lepidosauria</taxon>
        <taxon>Squamata</taxon>
        <taxon>Bifurcata</taxon>
        <taxon>Unidentata</taxon>
        <taxon>Episquamata</taxon>
        <taxon>Toxicofera</taxon>
        <taxon>Serpentes</taxon>
        <taxon>Colubroidea</taxon>
        <taxon>Viperidae</taxon>
        <taxon>Crotalinae</taxon>
        <taxon>Crotalus</taxon>
    </lineage>
</organism>
<dbReference type="PANTHER" id="PTHR33862">
    <property type="entry name" value="OROFACIAL CLEFT 1 CANDIDATE GENE 1 PROTEIN"/>
    <property type="match status" value="1"/>
</dbReference>
<protein>
    <submittedName>
        <fullName evidence="1">Uncharacterized protein</fullName>
    </submittedName>
</protein>
<reference evidence="1 2" key="1">
    <citation type="journal article" date="2024" name="Proc. Natl. Acad. Sci. U.S.A.">
        <title>The genetic regulatory architecture and epigenomic basis for age-related changes in rattlesnake venom.</title>
        <authorList>
            <person name="Hogan M.P."/>
            <person name="Holding M.L."/>
            <person name="Nystrom G.S."/>
            <person name="Colston T.J."/>
            <person name="Bartlett D.A."/>
            <person name="Mason A.J."/>
            <person name="Ellsworth S.A."/>
            <person name="Rautsaw R.M."/>
            <person name="Lawrence K.C."/>
            <person name="Strickland J.L."/>
            <person name="He B."/>
            <person name="Fraser P."/>
            <person name="Margres M.J."/>
            <person name="Gilbert D.M."/>
            <person name="Gibbs H.L."/>
            <person name="Parkinson C.L."/>
            <person name="Rokyta D.R."/>
        </authorList>
    </citation>
    <scope>NUCLEOTIDE SEQUENCE [LARGE SCALE GENOMIC DNA]</scope>
    <source>
        <strain evidence="1">DRR0105</strain>
    </source>
</reference>
<gene>
    <name evidence="1" type="ORF">NXF25_008364</name>
</gene>
<name>A0AAW1BNH1_CROAD</name>
<dbReference type="AlphaFoldDB" id="A0AAW1BNH1"/>
<accession>A0AAW1BNH1</accession>
<keyword evidence="2" id="KW-1185">Reference proteome</keyword>
<dbReference type="Pfam" id="PF15680">
    <property type="entry name" value="OFCC1"/>
    <property type="match status" value="1"/>
</dbReference>
<dbReference type="Proteomes" id="UP001474421">
    <property type="component" value="Unassembled WGS sequence"/>
</dbReference>
<evidence type="ECO:0000313" key="1">
    <source>
        <dbReference type="EMBL" id="KAK9403537.1"/>
    </source>
</evidence>
<feature type="non-terminal residue" evidence="1">
    <location>
        <position position="1"/>
    </location>
</feature>
<dbReference type="PANTHER" id="PTHR33862:SF3">
    <property type="entry name" value="OROFACIAL CLEFT 1 CANDIDATE GENE 1 PROTEIN"/>
    <property type="match status" value="1"/>
</dbReference>